<dbReference type="InterPro" id="IPR003594">
    <property type="entry name" value="HATPase_dom"/>
</dbReference>
<evidence type="ECO:0000256" key="4">
    <source>
        <dbReference type="SAM" id="Phobius"/>
    </source>
</evidence>
<feature type="transmembrane region" description="Helical" evidence="4">
    <location>
        <begin position="424"/>
        <end position="443"/>
    </location>
</feature>
<evidence type="ECO:0000256" key="3">
    <source>
        <dbReference type="ARBA" id="ARBA00023012"/>
    </source>
</evidence>
<proteinExistence type="predicted"/>
<feature type="domain" description="Histidine kinase" evidence="5">
    <location>
        <begin position="492"/>
        <end position="682"/>
    </location>
</feature>
<name>A0A3D9LM21_9FLAO</name>
<evidence type="ECO:0000313" key="7">
    <source>
        <dbReference type="Proteomes" id="UP000256919"/>
    </source>
</evidence>
<protein>
    <submittedName>
        <fullName evidence="6">Histidine kinase</fullName>
    </submittedName>
</protein>
<dbReference type="InterPro" id="IPR019734">
    <property type="entry name" value="TPR_rpt"/>
</dbReference>
<dbReference type="InterPro" id="IPR011990">
    <property type="entry name" value="TPR-like_helical_dom_sf"/>
</dbReference>
<dbReference type="OrthoDB" id="977000at2"/>
<dbReference type="InterPro" id="IPR050482">
    <property type="entry name" value="Sensor_HK_TwoCompSys"/>
</dbReference>
<dbReference type="InterPro" id="IPR036890">
    <property type="entry name" value="HATPase_C_sf"/>
</dbReference>
<dbReference type="SMART" id="SM00028">
    <property type="entry name" value="TPR"/>
    <property type="match status" value="4"/>
</dbReference>
<sequence>MKKYLFFLLTIFVLFSCKEEINISKEPPLPKEVDSLFKVAYNNSLTLDTREAAINNIENYLNQRQNDSTKRRNYLKVANRYFSINDYNSYYESAKIANELAIKAQDTFITARSYMYLGKYFLHLNKKDSAFYYSYKASTLLSIIKDTKTQRSALLNLSIILRSVKDYTKSEKYVIEALEVLESDNDYLSKYGVYNTLGKLFAETRKYDLAYNYHNKALNVTDYFNEKQKTYQLRLKAQSLLNIAILKMEQGLYKEAEPYFEQTDNIGVLSKQNPFNYAYLLENWAYNRHKLKKNKVMPLFNKALRVHDSLNSPSRSTGELLLAKYYKDIKNNDSAFYFAQKAYYTTKKNGQLGEELKALHLMAQTDSLTKTRQWYETYLTLQDSITLNERNQQEKFALIEFNTENLIKEKQSAEKQRDKADKGFWIATLLSVLILLISLMVYINRARKLKNKELLLAQKELEANESLYNLMLEEQFKIEQGKHFEKKRMSQELHDGILGKLSGIRLNLFVLNKRKDAETVEKCLPYIKSLQDVEKEIRAISHNLSEDLFSDQVNFTKMISGLFENITGDSKLKLNLYFDEFIDWKVVSNSTKIEVYRILQEGLHNIKKHAKANTVIVKMAQTETQIVIELIDNGVGFSNTTKSKGIGLKNMKERAGKINAELNIESQPKLGTTLSISIPKTF</sequence>
<reference evidence="6 7" key="1">
    <citation type="submission" date="2018-07" db="EMBL/GenBank/DDBJ databases">
        <title>Genomic Encyclopedia of Type Strains, Phase III (KMG-III): the genomes of soil and plant-associated and newly described type strains.</title>
        <authorList>
            <person name="Whitman W."/>
        </authorList>
    </citation>
    <scope>NUCLEOTIDE SEQUENCE [LARGE SCALE GENOMIC DNA]</scope>
    <source>
        <strain evidence="6 7">CECT 7948</strain>
    </source>
</reference>
<dbReference type="PROSITE" id="PS51257">
    <property type="entry name" value="PROKAR_LIPOPROTEIN"/>
    <property type="match status" value="1"/>
</dbReference>
<dbReference type="Pfam" id="PF07730">
    <property type="entry name" value="HisKA_3"/>
    <property type="match status" value="1"/>
</dbReference>
<dbReference type="AlphaFoldDB" id="A0A3D9LM21"/>
<keyword evidence="4" id="KW-0472">Membrane</keyword>
<dbReference type="RefSeq" id="WP_115811408.1">
    <property type="nucleotide sequence ID" value="NZ_QREI01000007.1"/>
</dbReference>
<dbReference type="SMART" id="SM00387">
    <property type="entry name" value="HATPase_c"/>
    <property type="match status" value="1"/>
</dbReference>
<keyword evidence="7" id="KW-1185">Reference proteome</keyword>
<comment type="caution">
    <text evidence="6">The sequence shown here is derived from an EMBL/GenBank/DDBJ whole genome shotgun (WGS) entry which is preliminary data.</text>
</comment>
<dbReference type="PROSITE" id="PS50109">
    <property type="entry name" value="HIS_KIN"/>
    <property type="match status" value="1"/>
</dbReference>
<keyword evidence="2 6" id="KW-0418">Kinase</keyword>
<dbReference type="Gene3D" id="3.30.565.10">
    <property type="entry name" value="Histidine kinase-like ATPase, C-terminal domain"/>
    <property type="match status" value="1"/>
</dbReference>
<dbReference type="Pfam" id="PF02518">
    <property type="entry name" value="HATPase_c"/>
    <property type="match status" value="1"/>
</dbReference>
<dbReference type="Gene3D" id="1.25.40.10">
    <property type="entry name" value="Tetratricopeptide repeat domain"/>
    <property type="match status" value="1"/>
</dbReference>
<evidence type="ECO:0000256" key="1">
    <source>
        <dbReference type="ARBA" id="ARBA00022679"/>
    </source>
</evidence>
<gene>
    <name evidence="6" type="ORF">DFQ09_10757</name>
</gene>
<dbReference type="CDD" id="cd16917">
    <property type="entry name" value="HATPase_UhpB-NarQ-NarX-like"/>
    <property type="match status" value="1"/>
</dbReference>
<accession>A0A3D9LM21</accession>
<dbReference type="PANTHER" id="PTHR24421">
    <property type="entry name" value="NITRATE/NITRITE SENSOR PROTEIN NARX-RELATED"/>
    <property type="match status" value="1"/>
</dbReference>
<evidence type="ECO:0000313" key="6">
    <source>
        <dbReference type="EMBL" id="REE08378.1"/>
    </source>
</evidence>
<dbReference type="EMBL" id="QREI01000007">
    <property type="protein sequence ID" value="REE08378.1"/>
    <property type="molecule type" value="Genomic_DNA"/>
</dbReference>
<dbReference type="InterPro" id="IPR005467">
    <property type="entry name" value="His_kinase_dom"/>
</dbReference>
<keyword evidence="4" id="KW-0812">Transmembrane</keyword>
<dbReference type="GO" id="GO:0016020">
    <property type="term" value="C:membrane"/>
    <property type="evidence" value="ECO:0007669"/>
    <property type="project" value="InterPro"/>
</dbReference>
<dbReference type="SUPFAM" id="SSF55874">
    <property type="entry name" value="ATPase domain of HSP90 chaperone/DNA topoisomerase II/histidine kinase"/>
    <property type="match status" value="1"/>
</dbReference>
<organism evidence="6 7">
    <name type="scientific">Winogradskyella pacifica</name>
    <dbReference type="NCBI Taxonomy" id="664642"/>
    <lineage>
        <taxon>Bacteria</taxon>
        <taxon>Pseudomonadati</taxon>
        <taxon>Bacteroidota</taxon>
        <taxon>Flavobacteriia</taxon>
        <taxon>Flavobacteriales</taxon>
        <taxon>Flavobacteriaceae</taxon>
        <taxon>Winogradskyella</taxon>
    </lineage>
</organism>
<dbReference type="SUPFAM" id="SSF48452">
    <property type="entry name" value="TPR-like"/>
    <property type="match status" value="2"/>
</dbReference>
<dbReference type="InterPro" id="IPR011712">
    <property type="entry name" value="Sig_transdc_His_kin_sub3_dim/P"/>
</dbReference>
<keyword evidence="1" id="KW-0808">Transferase</keyword>
<evidence type="ECO:0000256" key="2">
    <source>
        <dbReference type="ARBA" id="ARBA00022777"/>
    </source>
</evidence>
<evidence type="ECO:0000259" key="5">
    <source>
        <dbReference type="PROSITE" id="PS50109"/>
    </source>
</evidence>
<dbReference type="GO" id="GO:0046983">
    <property type="term" value="F:protein dimerization activity"/>
    <property type="evidence" value="ECO:0007669"/>
    <property type="project" value="InterPro"/>
</dbReference>
<dbReference type="GO" id="GO:0000155">
    <property type="term" value="F:phosphorelay sensor kinase activity"/>
    <property type="evidence" value="ECO:0007669"/>
    <property type="project" value="InterPro"/>
</dbReference>
<keyword evidence="4" id="KW-1133">Transmembrane helix</keyword>
<keyword evidence="3" id="KW-0902">Two-component regulatory system</keyword>
<dbReference type="Proteomes" id="UP000256919">
    <property type="component" value="Unassembled WGS sequence"/>
</dbReference>